<reference evidence="1" key="1">
    <citation type="submission" date="2020-03" db="EMBL/GenBank/DDBJ databases">
        <title>The deep terrestrial virosphere.</title>
        <authorList>
            <person name="Holmfeldt K."/>
            <person name="Nilsson E."/>
            <person name="Simone D."/>
            <person name="Lopez-Fernandez M."/>
            <person name="Wu X."/>
            <person name="de Brujin I."/>
            <person name="Lundin D."/>
            <person name="Andersson A."/>
            <person name="Bertilsson S."/>
            <person name="Dopson M."/>
        </authorList>
    </citation>
    <scope>NUCLEOTIDE SEQUENCE</scope>
    <source>
        <strain evidence="3">MM415A00371</strain>
        <strain evidence="2">MM415B00319</strain>
        <strain evidence="1">TM448A00246</strain>
        <strain evidence="4">TM448B00406</strain>
    </source>
</reference>
<dbReference type="EMBL" id="MT142495">
    <property type="protein sequence ID" value="QJA82776.1"/>
    <property type="molecule type" value="Genomic_DNA"/>
</dbReference>
<dbReference type="EMBL" id="MT144619">
    <property type="protein sequence ID" value="QJH95393.1"/>
    <property type="molecule type" value="Genomic_DNA"/>
</dbReference>
<accession>A0A6H1ZDQ7</accession>
<evidence type="ECO:0000313" key="3">
    <source>
        <dbReference type="EMBL" id="QJA82776.1"/>
    </source>
</evidence>
<name>A0A6H1ZDQ7_9ZZZZ</name>
<protein>
    <submittedName>
        <fullName evidence="1">Uncharacterized protein</fullName>
    </submittedName>
</protein>
<evidence type="ECO:0000313" key="2">
    <source>
        <dbReference type="EMBL" id="QJA66902.1"/>
    </source>
</evidence>
<evidence type="ECO:0000313" key="4">
    <source>
        <dbReference type="EMBL" id="QJH95393.1"/>
    </source>
</evidence>
<proteinExistence type="predicted"/>
<organism evidence="1">
    <name type="scientific">viral metagenome</name>
    <dbReference type="NCBI Taxonomy" id="1070528"/>
    <lineage>
        <taxon>unclassified sequences</taxon>
        <taxon>metagenomes</taxon>
        <taxon>organismal metagenomes</taxon>
    </lineage>
</organism>
<evidence type="ECO:0000313" key="1">
    <source>
        <dbReference type="EMBL" id="QJA45517.1"/>
    </source>
</evidence>
<dbReference type="EMBL" id="MT141563">
    <property type="protein sequence ID" value="QJA66902.1"/>
    <property type="molecule type" value="Genomic_DNA"/>
</dbReference>
<dbReference type="EMBL" id="MT143992">
    <property type="protein sequence ID" value="QJA45517.1"/>
    <property type="molecule type" value="Genomic_DNA"/>
</dbReference>
<sequence length="132" mass="15239">MTQKIYCVGGVLMKSVKCILTLLLLLIPVISSAFTIKIINNTDKEKGCAIEYYDYSIYYKAVTVAYTTLLPKESVIVDRSNTFGRYFIIWYTKDKYDLVSGHQKQFIADKNTYKIITEAKDEKIIIIKKEDI</sequence>
<gene>
    <name evidence="3" type="ORF">MM415A00371_0038</name>
    <name evidence="2" type="ORF">MM415B00319_0032</name>
    <name evidence="1" type="ORF">TM448A00246_0008</name>
    <name evidence="4" type="ORF">TM448B00406_0009</name>
</gene>
<dbReference type="AlphaFoldDB" id="A0A6H1ZDQ7"/>